<evidence type="ECO:0008006" key="3">
    <source>
        <dbReference type="Google" id="ProtNLM"/>
    </source>
</evidence>
<dbReference type="EMBL" id="JAHLFS010000064">
    <property type="protein sequence ID" value="MBU3852165.1"/>
    <property type="molecule type" value="Genomic_DNA"/>
</dbReference>
<protein>
    <recommendedName>
        <fullName evidence="3">DNA-binding protein</fullName>
    </recommendedName>
</protein>
<organism evidence="1 2">
    <name type="scientific">Candidatus Paralactobacillus gallistercoris</name>
    <dbReference type="NCBI Taxonomy" id="2838724"/>
    <lineage>
        <taxon>Bacteria</taxon>
        <taxon>Bacillati</taxon>
        <taxon>Bacillota</taxon>
        <taxon>Bacilli</taxon>
        <taxon>Lactobacillales</taxon>
        <taxon>Lactobacillaceae</taxon>
        <taxon>Lactobacillus</taxon>
    </lineage>
</organism>
<dbReference type="Proteomes" id="UP000777303">
    <property type="component" value="Unassembled WGS sequence"/>
</dbReference>
<dbReference type="PROSITE" id="PS51257">
    <property type="entry name" value="PROKAR_LIPOPROTEIN"/>
    <property type="match status" value="1"/>
</dbReference>
<reference evidence="1" key="2">
    <citation type="submission" date="2021-04" db="EMBL/GenBank/DDBJ databases">
        <authorList>
            <person name="Gilroy R."/>
        </authorList>
    </citation>
    <scope>NUCLEOTIDE SEQUENCE</scope>
    <source>
        <strain evidence="1">F6-6636</strain>
    </source>
</reference>
<comment type="caution">
    <text evidence="1">The sequence shown here is derived from an EMBL/GenBank/DDBJ whole genome shotgun (WGS) entry which is preliminary data.</text>
</comment>
<gene>
    <name evidence="1" type="ORF">H9901_05650</name>
</gene>
<accession>A0A948X3R7</accession>
<reference evidence="1" key="1">
    <citation type="journal article" date="2021" name="PeerJ">
        <title>Extensive microbial diversity within the chicken gut microbiome revealed by metagenomics and culture.</title>
        <authorList>
            <person name="Gilroy R."/>
            <person name="Ravi A."/>
            <person name="Getino M."/>
            <person name="Pursley I."/>
            <person name="Horton D.L."/>
            <person name="Alikhan N.F."/>
            <person name="Baker D."/>
            <person name="Gharbi K."/>
            <person name="Hall N."/>
            <person name="Watson M."/>
            <person name="Adriaenssens E.M."/>
            <person name="Foster-Nyarko E."/>
            <person name="Jarju S."/>
            <person name="Secka A."/>
            <person name="Antonio M."/>
            <person name="Oren A."/>
            <person name="Chaudhuri R.R."/>
            <person name="La Ragione R."/>
            <person name="Hildebrand F."/>
            <person name="Pallen M.J."/>
        </authorList>
    </citation>
    <scope>NUCLEOTIDE SEQUENCE</scope>
    <source>
        <strain evidence="1">F6-6636</strain>
    </source>
</reference>
<proteinExistence type="predicted"/>
<evidence type="ECO:0000313" key="1">
    <source>
        <dbReference type="EMBL" id="MBU3852165.1"/>
    </source>
</evidence>
<dbReference type="AlphaFoldDB" id="A0A948X3R7"/>
<name>A0A948X3R7_9LACO</name>
<dbReference type="SUPFAM" id="SSF46955">
    <property type="entry name" value="Putative DNA-binding domain"/>
    <property type="match status" value="1"/>
</dbReference>
<sequence length="99" mass="12061">MNKRELERQIDELLSEPRHDVATNMWLMAACSYLLHKDFQEHQIQHNILFTNKKQAYEWLHVSYQTFTAWEKAGLPSHHIDNQVIYLKEEMLDWLKHKQ</sequence>
<dbReference type="InterPro" id="IPR009061">
    <property type="entry name" value="DNA-bd_dom_put_sf"/>
</dbReference>
<evidence type="ECO:0000313" key="2">
    <source>
        <dbReference type="Proteomes" id="UP000777303"/>
    </source>
</evidence>